<dbReference type="EMBL" id="AAPH01000002">
    <property type="protein sequence ID" value="EAS44994.1"/>
    <property type="molecule type" value="Genomic_DNA"/>
</dbReference>
<evidence type="ECO:0000313" key="2">
    <source>
        <dbReference type="Proteomes" id="UP000003789"/>
    </source>
</evidence>
<dbReference type="HOGENOM" id="CLU_3366451_0_0_6"/>
<sequence length="35" mass="3973">MKAIQAMRGNHRARRLLVEGAHSYLHPAKISAEMQ</sequence>
<proteinExistence type="predicted"/>
<dbReference type="AlphaFoldDB" id="Q1Z8W4"/>
<gene>
    <name evidence="1" type="ORF">P3TCK_20960</name>
</gene>
<accession>Q1Z8W4</accession>
<reference evidence="1 2" key="1">
    <citation type="submission" date="2006-03" db="EMBL/GenBank/DDBJ databases">
        <authorList>
            <person name="Bartlett D.H."/>
            <person name="Valle G."/>
            <person name="Lauro F.M."/>
            <person name="Vezzi A."/>
            <person name="Simonato F."/>
            <person name="Eloe E."/>
            <person name="Vitulo N."/>
            <person name="Stratton T.K."/>
            <person name="D'angelo M."/>
            <person name="Ferriera S."/>
            <person name="Johnson J."/>
            <person name="Kravitz S."/>
            <person name="Beeson K."/>
            <person name="Sutton G."/>
            <person name="Rogers Y."/>
            <person name="Friedman R."/>
            <person name="Frazier M."/>
            <person name="Venter J.C."/>
        </authorList>
    </citation>
    <scope>NUCLEOTIDE SEQUENCE [LARGE SCALE GENOMIC DNA]</scope>
    <source>
        <strain evidence="1 2">3TCK</strain>
    </source>
</reference>
<evidence type="ECO:0000313" key="1">
    <source>
        <dbReference type="EMBL" id="EAS44994.1"/>
    </source>
</evidence>
<organism evidence="1 2">
    <name type="scientific">Photobacterium profundum 3TCK</name>
    <dbReference type="NCBI Taxonomy" id="314280"/>
    <lineage>
        <taxon>Bacteria</taxon>
        <taxon>Pseudomonadati</taxon>
        <taxon>Pseudomonadota</taxon>
        <taxon>Gammaproteobacteria</taxon>
        <taxon>Vibrionales</taxon>
        <taxon>Vibrionaceae</taxon>
        <taxon>Photobacterium</taxon>
    </lineage>
</organism>
<protein>
    <submittedName>
        <fullName evidence="1">Uncharacterized protein</fullName>
    </submittedName>
</protein>
<dbReference type="Proteomes" id="UP000003789">
    <property type="component" value="Unassembled WGS sequence"/>
</dbReference>
<comment type="caution">
    <text evidence="1">The sequence shown here is derived from an EMBL/GenBank/DDBJ whole genome shotgun (WGS) entry which is preliminary data.</text>
</comment>
<name>Q1Z8W4_9GAMM</name>